<keyword evidence="7 10" id="KW-0472">Membrane</keyword>
<feature type="transmembrane region" description="Helical" evidence="10">
    <location>
        <begin position="411"/>
        <end position="430"/>
    </location>
</feature>
<keyword evidence="12" id="KW-0378">Hydrolase</keyword>
<dbReference type="GO" id="GO:0016471">
    <property type="term" value="C:vacuolar proton-transporting V-type ATPase complex"/>
    <property type="evidence" value="ECO:0007669"/>
    <property type="project" value="TreeGrafter"/>
</dbReference>
<evidence type="ECO:0000256" key="4">
    <source>
        <dbReference type="ARBA" id="ARBA00022692"/>
    </source>
</evidence>
<evidence type="ECO:0000256" key="9">
    <source>
        <dbReference type="ARBA" id="ARBA00068671"/>
    </source>
</evidence>
<evidence type="ECO:0000256" key="5">
    <source>
        <dbReference type="ARBA" id="ARBA00022989"/>
    </source>
</evidence>
<dbReference type="GO" id="GO:0051117">
    <property type="term" value="F:ATPase binding"/>
    <property type="evidence" value="ECO:0007669"/>
    <property type="project" value="TreeGrafter"/>
</dbReference>
<keyword evidence="11" id="KW-0175">Coiled coil</keyword>
<evidence type="ECO:0000256" key="1">
    <source>
        <dbReference type="ARBA" id="ARBA00004141"/>
    </source>
</evidence>
<evidence type="ECO:0000313" key="13">
    <source>
        <dbReference type="Proteomes" id="UP000027093"/>
    </source>
</evidence>
<dbReference type="Proteomes" id="UP000027093">
    <property type="component" value="Chromosome"/>
</dbReference>
<accession>A0A060HN12</accession>
<gene>
    <name evidence="12" type="primary">atpI</name>
    <name evidence="12" type="ORF">NVIE_022970</name>
</gene>
<organism evidence="12 13">
    <name type="scientific">Nitrososphaera viennensis EN76</name>
    <dbReference type="NCBI Taxonomy" id="926571"/>
    <lineage>
        <taxon>Archaea</taxon>
        <taxon>Nitrososphaerota</taxon>
        <taxon>Nitrososphaeria</taxon>
        <taxon>Nitrososphaerales</taxon>
        <taxon>Nitrososphaeraceae</taxon>
        <taxon>Nitrososphaera</taxon>
    </lineage>
</organism>
<dbReference type="EMBL" id="CP007536">
    <property type="protein sequence ID" value="AIC16555.1"/>
    <property type="molecule type" value="Genomic_DNA"/>
</dbReference>
<dbReference type="PANTHER" id="PTHR11629">
    <property type="entry name" value="VACUOLAR PROTON ATPASES"/>
    <property type="match status" value="1"/>
</dbReference>
<name>A0A060HN12_9ARCH</name>
<sequence>MLNYIMGLAKLKKATVILPRMETQAAVSKLAELEWFHPIQSSSASEHINPYYDDLLLKAQKLYQDIDEVIKALGIPAETGVLATMFKGAPKGKTDYHIDNIQGFIADLEDRAARELEGARKVIGERSMAQKSLEEYSNLKALTENAASLSMDLTRLGTLTKFYAGIYIVDSTDEAEIRKSLEDLAVYSTNLGEKKTALTIVGSAEDAERIAKVMRSFGINPLQIPANMPQNPNVAFSEASAKVKELEARVAQLDKEIVKLKESIVTKVLSLREAAGVAKDVLETTRKPGGTKNFAVIEGYIPADMEGKFKKLAGDDYVSVVEDTGVTIDLQDSGKPTMPTLLSNKGYSKNFEVVTETQGLPRYGETDPTKIISFVWPVFYGLMFADFGHGILLFGLGMLFRIRGNGRLKMWGTLVAASGLAAAIAGLGTGEMFGFHFDELAVLGDIAHALPFVGLLSVAELTFEQVVKILAVSVAVGIGHLLMAFILRLRADWRLGNKLMVYTHDIPAIIQYLAVVSLILTAIGAQYDIIGMFLSNKTYGPIPWISDVFPWVTVGMVARAAPPVIFACIAITIIGGMKEEKHLKAEGKESPHGGMVGIIVETVMVRTIEMLANTISYSRLGIMLLVHSALLVTVNNSFEHGGGLAILIGGNIGIMMIEGLIVYIQTIRLHLYEWFPKWYKSDGVTFKKLVPNMLYTNLVWKEDGSSGKKKQ</sequence>
<evidence type="ECO:0000313" key="12">
    <source>
        <dbReference type="EMBL" id="AIC16555.1"/>
    </source>
</evidence>
<dbReference type="GO" id="GO:0046961">
    <property type="term" value="F:proton-transporting ATPase activity, rotational mechanism"/>
    <property type="evidence" value="ECO:0007669"/>
    <property type="project" value="InterPro"/>
</dbReference>
<keyword evidence="13" id="KW-1185">Reference proteome</keyword>
<dbReference type="Gene3D" id="3.30.70.2750">
    <property type="match status" value="1"/>
</dbReference>
<evidence type="ECO:0000256" key="10">
    <source>
        <dbReference type="RuleBase" id="RU361189"/>
    </source>
</evidence>
<dbReference type="KEGG" id="nvn:NVIE_022970"/>
<feature type="transmembrane region" description="Helical" evidence="10">
    <location>
        <begin position="549"/>
        <end position="574"/>
    </location>
</feature>
<evidence type="ECO:0000256" key="3">
    <source>
        <dbReference type="ARBA" id="ARBA00022448"/>
    </source>
</evidence>
<dbReference type="GO" id="GO:0033179">
    <property type="term" value="C:proton-transporting V-type ATPase, V0 domain"/>
    <property type="evidence" value="ECO:0007669"/>
    <property type="project" value="InterPro"/>
</dbReference>
<feature type="transmembrane region" description="Helical" evidence="10">
    <location>
        <begin position="508"/>
        <end position="529"/>
    </location>
</feature>
<feature type="transmembrane region" description="Helical" evidence="10">
    <location>
        <begin position="644"/>
        <end position="664"/>
    </location>
</feature>
<dbReference type="HOGENOM" id="CLU_025558_0_0_2"/>
<feature type="transmembrane region" description="Helical" evidence="10">
    <location>
        <begin position="466"/>
        <end position="487"/>
    </location>
</feature>
<comment type="subcellular location">
    <subcellularLocation>
        <location evidence="1">Membrane</location>
        <topology evidence="1">Multi-pass membrane protein</topology>
    </subcellularLocation>
</comment>
<evidence type="ECO:0000256" key="11">
    <source>
        <dbReference type="SAM" id="Coils"/>
    </source>
</evidence>
<dbReference type="InterPro" id="IPR002490">
    <property type="entry name" value="V-ATPase_116kDa_su"/>
</dbReference>
<feature type="transmembrane region" description="Helical" evidence="10">
    <location>
        <begin position="374"/>
        <end position="399"/>
    </location>
</feature>
<protein>
    <recommendedName>
        <fullName evidence="9 10">A-type ATP synthase subunit I</fullName>
    </recommendedName>
</protein>
<keyword evidence="5 10" id="KW-1133">Transmembrane helix</keyword>
<dbReference type="Gene3D" id="1.20.1460.20">
    <property type="match status" value="1"/>
</dbReference>
<proteinExistence type="inferred from homology"/>
<dbReference type="GO" id="GO:0007035">
    <property type="term" value="P:vacuolar acidification"/>
    <property type="evidence" value="ECO:0007669"/>
    <property type="project" value="TreeGrafter"/>
</dbReference>
<feature type="coiled-coil region" evidence="11">
    <location>
        <begin position="236"/>
        <end position="263"/>
    </location>
</feature>
<dbReference type="PANTHER" id="PTHR11629:SF63">
    <property type="entry name" value="V-TYPE PROTON ATPASE SUBUNIT A"/>
    <property type="match status" value="1"/>
</dbReference>
<feature type="transmembrane region" description="Helical" evidence="10">
    <location>
        <begin position="620"/>
        <end position="638"/>
    </location>
</feature>
<keyword evidence="3 10" id="KW-0813">Transport</keyword>
<evidence type="ECO:0000256" key="6">
    <source>
        <dbReference type="ARBA" id="ARBA00023065"/>
    </source>
</evidence>
<keyword evidence="4 10" id="KW-0812">Transmembrane</keyword>
<evidence type="ECO:0000256" key="8">
    <source>
        <dbReference type="ARBA" id="ARBA00059506"/>
    </source>
</evidence>
<evidence type="ECO:0000256" key="7">
    <source>
        <dbReference type="ARBA" id="ARBA00023136"/>
    </source>
</evidence>
<reference evidence="12 13" key="1">
    <citation type="journal article" date="2014" name="Int. J. Syst. Evol. Microbiol.">
        <title>Nitrososphaera viennensis gen. nov., sp. nov., an aerobic and mesophilic, ammonia-oxidizing archaeon from soil and a member of the archaeal phylum Thaumarchaeota.</title>
        <authorList>
            <person name="Stieglmeier M."/>
            <person name="Klingl A."/>
            <person name="Alves R.J."/>
            <person name="Rittmann S.K."/>
            <person name="Melcher M."/>
            <person name="Leisch N."/>
            <person name="Schleper C."/>
        </authorList>
    </citation>
    <scope>NUCLEOTIDE SEQUENCE [LARGE SCALE GENOMIC DNA]</scope>
    <source>
        <strain evidence="12">EN76</strain>
    </source>
</reference>
<dbReference type="AlphaFoldDB" id="A0A060HN12"/>
<comment type="similarity">
    <text evidence="2 10">Belongs to the V-ATPase 116 kDa subunit family.</text>
</comment>
<dbReference type="GO" id="GO:0016787">
    <property type="term" value="F:hydrolase activity"/>
    <property type="evidence" value="ECO:0007669"/>
    <property type="project" value="UniProtKB-KW"/>
</dbReference>
<evidence type="ECO:0000256" key="2">
    <source>
        <dbReference type="ARBA" id="ARBA00009904"/>
    </source>
</evidence>
<comment type="function">
    <text evidence="8">Component of the A-type ATP synthase that produces ATP from ADP in the presence of a proton gradient across the membrane.</text>
</comment>
<dbReference type="STRING" id="926571.NVIE_022970"/>
<keyword evidence="6 10" id="KW-0406">Ion transport</keyword>
<dbReference type="Gene3D" id="3.30.70.2170">
    <property type="match status" value="1"/>
</dbReference>
<dbReference type="Pfam" id="PF01496">
    <property type="entry name" value="V_ATPase_I"/>
    <property type="match status" value="1"/>
</dbReference>